<dbReference type="Proteomes" id="UP001501747">
    <property type="component" value="Unassembled WGS sequence"/>
</dbReference>
<evidence type="ECO:0000256" key="1">
    <source>
        <dbReference type="ARBA" id="ARBA00006432"/>
    </source>
</evidence>
<dbReference type="InterPro" id="IPR000873">
    <property type="entry name" value="AMP-dep_synth/lig_dom"/>
</dbReference>
<sequence length="608" mass="65198">MREFSVPATATVAEEENLTDMVWANAERFGTAVSFRRRVDGTWVDVTAADFAAQVLAVAKGLVAAGLEPGDRVGLMSKTRYEWTLIDFAIWAAGCATVPIYETSSAHQVEWILSDSGAKAVFLETAAHRSTVDGVVDRLPEVRHVWQIDGPGAGGPDRENTAGAVDELTALGADVTDSQVHDSRKDVKADDLATLIYTSGTTGRPKGCELTHRNLLAEVRAEIAAFPRLMQPGNSLLAFLPLAHVLARAITITGVYARLTIGHTADVKNLVRDLGSFRPTFVVAVPRVFEKVYNSAKQKAHAEGKGKIFDAAEATAVAFSQAQDAGGAGIGLKLKHLVFDKLVFVKLRAALGGRCVAAVSGGAPLGERLAHFFRGVGIPVFEGYGLTETSAAACVNTEQAFRVGTVGRPVPGTSVRIADDGEILVKGDIVFERYWRNETATAESVQDGWFHSGDLGKLDSDGFLSITGRKKEIIVTAGGKNVSPAMLEDRLRVHPLISQCMVVGDKQPFIAALITIDPEFFPAWKEQRGKPKDASVESLATDAELVAEIQAAVDEANQAVSNAEAIKKFRILPVDFTESGGELTPSLKLRRNVVAETFSGDIKAMYTR</sequence>
<comment type="similarity">
    <text evidence="1">Belongs to the ATP-dependent AMP-binding enzyme family.</text>
</comment>
<dbReference type="InterPro" id="IPR042099">
    <property type="entry name" value="ANL_N_sf"/>
</dbReference>
<dbReference type="Pfam" id="PF23562">
    <property type="entry name" value="AMP-binding_C_3"/>
    <property type="match status" value="1"/>
</dbReference>
<dbReference type="PROSITE" id="PS00455">
    <property type="entry name" value="AMP_BINDING"/>
    <property type="match status" value="1"/>
</dbReference>
<dbReference type="CDD" id="cd05907">
    <property type="entry name" value="VL_LC_FACS_like"/>
    <property type="match status" value="1"/>
</dbReference>
<dbReference type="Gene3D" id="3.40.50.12780">
    <property type="entry name" value="N-terminal domain of ligase-like"/>
    <property type="match status" value="2"/>
</dbReference>
<dbReference type="EMBL" id="BAABAL010000009">
    <property type="protein sequence ID" value="GAA4006716.1"/>
    <property type="molecule type" value="Genomic_DNA"/>
</dbReference>
<evidence type="ECO:0000256" key="4">
    <source>
        <dbReference type="ARBA" id="ARBA00023098"/>
    </source>
</evidence>
<keyword evidence="3" id="KW-0276">Fatty acid metabolism</keyword>
<evidence type="ECO:0000313" key="8">
    <source>
        <dbReference type="Proteomes" id="UP001501747"/>
    </source>
</evidence>
<dbReference type="GO" id="GO:0016874">
    <property type="term" value="F:ligase activity"/>
    <property type="evidence" value="ECO:0007669"/>
    <property type="project" value="UniProtKB-KW"/>
</dbReference>
<dbReference type="PANTHER" id="PTHR43272">
    <property type="entry name" value="LONG-CHAIN-FATTY-ACID--COA LIGASE"/>
    <property type="match status" value="1"/>
</dbReference>
<evidence type="ECO:0000256" key="3">
    <source>
        <dbReference type="ARBA" id="ARBA00022832"/>
    </source>
</evidence>
<dbReference type="PANTHER" id="PTHR43272:SF32">
    <property type="entry name" value="AMP-DEPENDENT SYNTHETASE_LIGASE DOMAIN-CONTAINING PROTEIN"/>
    <property type="match status" value="1"/>
</dbReference>
<reference evidence="8" key="1">
    <citation type="journal article" date="2019" name="Int. J. Syst. Evol. Microbiol.">
        <title>The Global Catalogue of Microorganisms (GCM) 10K type strain sequencing project: providing services to taxonomists for standard genome sequencing and annotation.</title>
        <authorList>
            <consortium name="The Broad Institute Genomics Platform"/>
            <consortium name="The Broad Institute Genome Sequencing Center for Infectious Disease"/>
            <person name="Wu L."/>
            <person name="Ma J."/>
        </authorList>
    </citation>
    <scope>NUCLEOTIDE SEQUENCE [LARGE SCALE GENOMIC DNA]</scope>
    <source>
        <strain evidence="8">JCM 17342</strain>
    </source>
</reference>
<evidence type="ECO:0000259" key="6">
    <source>
        <dbReference type="Pfam" id="PF00501"/>
    </source>
</evidence>
<evidence type="ECO:0000256" key="5">
    <source>
        <dbReference type="ARBA" id="ARBA00032875"/>
    </source>
</evidence>
<organism evidence="7 8">
    <name type="scientific">Allokutzneria multivorans</name>
    <dbReference type="NCBI Taxonomy" id="1142134"/>
    <lineage>
        <taxon>Bacteria</taxon>
        <taxon>Bacillati</taxon>
        <taxon>Actinomycetota</taxon>
        <taxon>Actinomycetes</taxon>
        <taxon>Pseudonocardiales</taxon>
        <taxon>Pseudonocardiaceae</taxon>
        <taxon>Allokutzneria</taxon>
    </lineage>
</organism>
<dbReference type="Pfam" id="PF00501">
    <property type="entry name" value="AMP-binding"/>
    <property type="match status" value="1"/>
</dbReference>
<dbReference type="SUPFAM" id="SSF56801">
    <property type="entry name" value="Acetyl-CoA synthetase-like"/>
    <property type="match status" value="1"/>
</dbReference>
<accession>A0ABP7S4Z5</accession>
<feature type="domain" description="AMP-dependent synthetase/ligase" evidence="6">
    <location>
        <begin position="24"/>
        <end position="435"/>
    </location>
</feature>
<dbReference type="RefSeq" id="WP_344875145.1">
    <property type="nucleotide sequence ID" value="NZ_BAABAL010000009.1"/>
</dbReference>
<comment type="caution">
    <text evidence="7">The sequence shown here is derived from an EMBL/GenBank/DDBJ whole genome shotgun (WGS) entry which is preliminary data.</text>
</comment>
<protein>
    <recommendedName>
        <fullName evidence="5">Acyl-CoA synthetase</fullName>
    </recommendedName>
</protein>
<evidence type="ECO:0000313" key="7">
    <source>
        <dbReference type="EMBL" id="GAA4006716.1"/>
    </source>
</evidence>
<keyword evidence="8" id="KW-1185">Reference proteome</keyword>
<keyword evidence="4" id="KW-0443">Lipid metabolism</keyword>
<evidence type="ECO:0000256" key="2">
    <source>
        <dbReference type="ARBA" id="ARBA00022598"/>
    </source>
</evidence>
<dbReference type="InterPro" id="IPR020845">
    <property type="entry name" value="AMP-binding_CS"/>
</dbReference>
<gene>
    <name evidence="7" type="ORF">GCM10022247_30570</name>
</gene>
<proteinExistence type="inferred from homology"/>
<keyword evidence="2 7" id="KW-0436">Ligase</keyword>
<name>A0ABP7S4Z5_9PSEU</name>